<sequence>MPAAGRWNRAALHAGPRGVGKLWRDTAVPHGGPAHTSLAAECPSATHGRDSVPRWLNKITF</sequence>
<dbReference type="EMBL" id="SRLO01001012">
    <property type="protein sequence ID" value="TNN42807.1"/>
    <property type="molecule type" value="Genomic_DNA"/>
</dbReference>
<feature type="region of interest" description="Disordered" evidence="1">
    <location>
        <begin position="30"/>
        <end position="49"/>
    </location>
</feature>
<accession>A0A4Z2FNJ1</accession>
<name>A0A4Z2FNJ1_9TELE</name>
<organism evidence="2 3">
    <name type="scientific">Liparis tanakae</name>
    <name type="common">Tanaka's snailfish</name>
    <dbReference type="NCBI Taxonomy" id="230148"/>
    <lineage>
        <taxon>Eukaryota</taxon>
        <taxon>Metazoa</taxon>
        <taxon>Chordata</taxon>
        <taxon>Craniata</taxon>
        <taxon>Vertebrata</taxon>
        <taxon>Euteleostomi</taxon>
        <taxon>Actinopterygii</taxon>
        <taxon>Neopterygii</taxon>
        <taxon>Teleostei</taxon>
        <taxon>Neoteleostei</taxon>
        <taxon>Acanthomorphata</taxon>
        <taxon>Eupercaria</taxon>
        <taxon>Perciformes</taxon>
        <taxon>Cottioidei</taxon>
        <taxon>Cottales</taxon>
        <taxon>Liparidae</taxon>
        <taxon>Liparis</taxon>
    </lineage>
</organism>
<reference evidence="2 3" key="1">
    <citation type="submission" date="2019-03" db="EMBL/GenBank/DDBJ databases">
        <title>First draft genome of Liparis tanakae, snailfish: a comprehensive survey of snailfish specific genes.</title>
        <authorList>
            <person name="Kim W."/>
            <person name="Song I."/>
            <person name="Jeong J.-H."/>
            <person name="Kim D."/>
            <person name="Kim S."/>
            <person name="Ryu S."/>
            <person name="Song J.Y."/>
            <person name="Lee S.K."/>
        </authorList>
    </citation>
    <scope>NUCLEOTIDE SEQUENCE [LARGE SCALE GENOMIC DNA]</scope>
    <source>
        <tissue evidence="2">Muscle</tissue>
    </source>
</reference>
<keyword evidence="3" id="KW-1185">Reference proteome</keyword>
<dbReference type="AlphaFoldDB" id="A0A4Z2FNJ1"/>
<gene>
    <name evidence="2" type="ORF">EYF80_047007</name>
</gene>
<evidence type="ECO:0000256" key="1">
    <source>
        <dbReference type="SAM" id="MobiDB-lite"/>
    </source>
</evidence>
<dbReference type="Proteomes" id="UP000314294">
    <property type="component" value="Unassembled WGS sequence"/>
</dbReference>
<evidence type="ECO:0000313" key="2">
    <source>
        <dbReference type="EMBL" id="TNN42807.1"/>
    </source>
</evidence>
<proteinExistence type="predicted"/>
<protein>
    <submittedName>
        <fullName evidence="2">Uncharacterized protein</fullName>
    </submittedName>
</protein>
<comment type="caution">
    <text evidence="2">The sequence shown here is derived from an EMBL/GenBank/DDBJ whole genome shotgun (WGS) entry which is preliminary data.</text>
</comment>
<evidence type="ECO:0000313" key="3">
    <source>
        <dbReference type="Proteomes" id="UP000314294"/>
    </source>
</evidence>